<protein>
    <submittedName>
        <fullName evidence="1">DHS-like NAD/FAD-binding domain-containing protein</fullName>
    </submittedName>
</protein>
<sequence length="230" mass="25435">NCRSIVVISGAGISTKAGIADFRSSSRTKGSSRQVFHISAYSSEESTARLHNTMYQMFTAAERSQPTAFHYYMSGLAVSGKLRRHYTQNIDCLETQPPLLSQKTKWPHGRLDRMICQRCQLVVPTSPDSFQQQALSSCVKCEAADQERLQAGKRSHGVGLLLPKVLLYGGDSPDESDIADSFEKDLNDPVDAVIIVGTRLQIPSLRRLAYRLCEAVKSRGGITLWVSDEP</sequence>
<comment type="caution">
    <text evidence="1">The sequence shown here is derived from an EMBL/GenBank/DDBJ whole genome shotgun (WGS) entry which is preliminary data.</text>
</comment>
<proteinExistence type="predicted"/>
<dbReference type="EMBL" id="MU003505">
    <property type="protein sequence ID" value="KAF2471332.1"/>
    <property type="molecule type" value="Genomic_DNA"/>
</dbReference>
<accession>A0ACB6QWZ6</accession>
<evidence type="ECO:0000313" key="1">
    <source>
        <dbReference type="EMBL" id="KAF2471332.1"/>
    </source>
</evidence>
<gene>
    <name evidence="1" type="ORF">BDR25DRAFT_187800</name>
</gene>
<keyword evidence="2" id="KW-1185">Reference proteome</keyword>
<dbReference type="Proteomes" id="UP000799755">
    <property type="component" value="Unassembled WGS sequence"/>
</dbReference>
<name>A0ACB6QWZ6_9PLEO</name>
<feature type="non-terminal residue" evidence="1">
    <location>
        <position position="1"/>
    </location>
</feature>
<reference evidence="1" key="1">
    <citation type="journal article" date="2020" name="Stud. Mycol.">
        <title>101 Dothideomycetes genomes: a test case for predicting lifestyles and emergence of pathogens.</title>
        <authorList>
            <person name="Haridas S."/>
            <person name="Albert R."/>
            <person name="Binder M."/>
            <person name="Bloem J."/>
            <person name="Labutti K."/>
            <person name="Salamov A."/>
            <person name="Andreopoulos B."/>
            <person name="Baker S."/>
            <person name="Barry K."/>
            <person name="Bills G."/>
            <person name="Bluhm B."/>
            <person name="Cannon C."/>
            <person name="Castanera R."/>
            <person name="Culley D."/>
            <person name="Daum C."/>
            <person name="Ezra D."/>
            <person name="Gonzalez J."/>
            <person name="Henrissat B."/>
            <person name="Kuo A."/>
            <person name="Liang C."/>
            <person name="Lipzen A."/>
            <person name="Lutzoni F."/>
            <person name="Magnuson J."/>
            <person name="Mondo S."/>
            <person name="Nolan M."/>
            <person name="Ohm R."/>
            <person name="Pangilinan J."/>
            <person name="Park H.-J."/>
            <person name="Ramirez L."/>
            <person name="Alfaro M."/>
            <person name="Sun H."/>
            <person name="Tritt A."/>
            <person name="Yoshinaga Y."/>
            <person name="Zwiers L.-H."/>
            <person name="Turgeon B."/>
            <person name="Goodwin S."/>
            <person name="Spatafora J."/>
            <person name="Crous P."/>
            <person name="Grigoriev I."/>
        </authorList>
    </citation>
    <scope>NUCLEOTIDE SEQUENCE</scope>
    <source>
        <strain evidence="1">ATCC 200398</strain>
    </source>
</reference>
<organism evidence="1 2">
    <name type="scientific">Lindgomyces ingoldianus</name>
    <dbReference type="NCBI Taxonomy" id="673940"/>
    <lineage>
        <taxon>Eukaryota</taxon>
        <taxon>Fungi</taxon>
        <taxon>Dikarya</taxon>
        <taxon>Ascomycota</taxon>
        <taxon>Pezizomycotina</taxon>
        <taxon>Dothideomycetes</taxon>
        <taxon>Pleosporomycetidae</taxon>
        <taxon>Pleosporales</taxon>
        <taxon>Lindgomycetaceae</taxon>
        <taxon>Lindgomyces</taxon>
    </lineage>
</organism>
<evidence type="ECO:0000313" key="2">
    <source>
        <dbReference type="Proteomes" id="UP000799755"/>
    </source>
</evidence>
<feature type="non-terminal residue" evidence="1">
    <location>
        <position position="230"/>
    </location>
</feature>